<proteinExistence type="predicted"/>
<organism evidence="2 3">
    <name type="scientific">Oikopleura dioica</name>
    <name type="common">Tunicate</name>
    <dbReference type="NCBI Taxonomy" id="34765"/>
    <lineage>
        <taxon>Eukaryota</taxon>
        <taxon>Metazoa</taxon>
        <taxon>Chordata</taxon>
        <taxon>Tunicata</taxon>
        <taxon>Appendicularia</taxon>
        <taxon>Copelata</taxon>
        <taxon>Oikopleuridae</taxon>
        <taxon>Oikopleura</taxon>
    </lineage>
</organism>
<dbReference type="Gene3D" id="3.40.710.10">
    <property type="entry name" value="DD-peptidase/beta-lactamase superfamily"/>
    <property type="match status" value="1"/>
</dbReference>
<feature type="domain" description="Beta-lactamase-related" evidence="1">
    <location>
        <begin position="26"/>
        <end position="139"/>
    </location>
</feature>
<dbReference type="SUPFAM" id="SSF56601">
    <property type="entry name" value="beta-lactamase/transpeptidase-like"/>
    <property type="match status" value="1"/>
</dbReference>
<sequence>MKALLSLFLFVQSYDIIELEKNLDILVDSLLASNAIPGLSLAVVDLRNENFITKGYGKRRVDQEDPVSEETLFCLASNSKLFTGVYSALIEKYTGISLDTRVNDIPELREDKDIFLILNSCSLSQEVTLRDFLSHRTGTKVEFGMVVLHENL</sequence>
<dbReference type="InterPro" id="IPR001466">
    <property type="entry name" value="Beta-lactam-related"/>
</dbReference>
<dbReference type="Proteomes" id="UP001158576">
    <property type="component" value="Chromosome 2"/>
</dbReference>
<dbReference type="PANTHER" id="PTHR46825">
    <property type="entry name" value="D-ALANYL-D-ALANINE-CARBOXYPEPTIDASE/ENDOPEPTIDASE AMPH"/>
    <property type="match status" value="1"/>
</dbReference>
<name>A0ABN7TC72_OIKDI</name>
<dbReference type="InterPro" id="IPR050491">
    <property type="entry name" value="AmpC-like"/>
</dbReference>
<evidence type="ECO:0000259" key="1">
    <source>
        <dbReference type="Pfam" id="PF00144"/>
    </source>
</evidence>
<protein>
    <submittedName>
        <fullName evidence="2">Oidioi.mRNA.OKI2018_I69.chr2.g7907.t1.cds</fullName>
    </submittedName>
</protein>
<gene>
    <name evidence="2" type="ORF">OKIOD_LOCUS16672</name>
</gene>
<evidence type="ECO:0000313" key="2">
    <source>
        <dbReference type="EMBL" id="CAG5113817.1"/>
    </source>
</evidence>
<dbReference type="InterPro" id="IPR012338">
    <property type="entry name" value="Beta-lactam/transpept-like"/>
</dbReference>
<dbReference type="Pfam" id="PF00144">
    <property type="entry name" value="Beta-lactamase"/>
    <property type="match status" value="1"/>
</dbReference>
<accession>A0ABN7TC72</accession>
<evidence type="ECO:0000313" key="3">
    <source>
        <dbReference type="Proteomes" id="UP001158576"/>
    </source>
</evidence>
<reference evidence="2 3" key="1">
    <citation type="submission" date="2021-04" db="EMBL/GenBank/DDBJ databases">
        <authorList>
            <person name="Bliznina A."/>
        </authorList>
    </citation>
    <scope>NUCLEOTIDE SEQUENCE [LARGE SCALE GENOMIC DNA]</scope>
</reference>
<keyword evidence="3" id="KW-1185">Reference proteome</keyword>
<dbReference type="PANTHER" id="PTHR46825:SF15">
    <property type="entry name" value="BETA-LACTAMASE-RELATED DOMAIN-CONTAINING PROTEIN"/>
    <property type="match status" value="1"/>
</dbReference>
<dbReference type="EMBL" id="OU015567">
    <property type="protein sequence ID" value="CAG5113817.1"/>
    <property type="molecule type" value="Genomic_DNA"/>
</dbReference>